<protein>
    <submittedName>
        <fullName evidence="7">Uncharacterized protein</fullName>
    </submittedName>
</protein>
<dbReference type="OrthoDB" id="276989at2759"/>
<evidence type="ECO:0000313" key="7">
    <source>
        <dbReference type="EMBL" id="CAG7642963.1"/>
    </source>
</evidence>
<sequence length="79" mass="8188">AGSAAGTAVDVILFPLDTIKTRLQSSNGFWKSGGFAGIYRGLGPAFLGSAPNGSCSYISNVTVLMCRKVHTSHLPTTQS</sequence>
<dbReference type="EMBL" id="CAJVCH010002141">
    <property type="protein sequence ID" value="CAG7642963.1"/>
    <property type="molecule type" value="Genomic_DNA"/>
</dbReference>
<evidence type="ECO:0000256" key="4">
    <source>
        <dbReference type="ARBA" id="ARBA00022989"/>
    </source>
</evidence>
<evidence type="ECO:0000313" key="8">
    <source>
        <dbReference type="Proteomes" id="UP000708208"/>
    </source>
</evidence>
<evidence type="ECO:0000256" key="6">
    <source>
        <dbReference type="RuleBase" id="RU000488"/>
    </source>
</evidence>
<keyword evidence="5" id="KW-0472">Membrane</keyword>
<keyword evidence="2 6" id="KW-0813">Transport</keyword>
<keyword evidence="4" id="KW-1133">Transmembrane helix</keyword>
<name>A0A8J2NL43_9HEXA</name>
<dbReference type="PROSITE" id="PS50920">
    <property type="entry name" value="SOLCAR"/>
    <property type="match status" value="1"/>
</dbReference>
<gene>
    <name evidence="7" type="ORF">AFUS01_LOCUS461</name>
</gene>
<feature type="non-terminal residue" evidence="7">
    <location>
        <position position="1"/>
    </location>
</feature>
<dbReference type="Pfam" id="PF00153">
    <property type="entry name" value="Mito_carr"/>
    <property type="match status" value="1"/>
</dbReference>
<reference evidence="7" key="1">
    <citation type="submission" date="2021-06" db="EMBL/GenBank/DDBJ databases">
        <authorList>
            <person name="Hodson N. C."/>
            <person name="Mongue J. A."/>
            <person name="Jaron S. K."/>
        </authorList>
    </citation>
    <scope>NUCLEOTIDE SEQUENCE</scope>
</reference>
<organism evidence="7 8">
    <name type="scientific">Allacma fusca</name>
    <dbReference type="NCBI Taxonomy" id="39272"/>
    <lineage>
        <taxon>Eukaryota</taxon>
        <taxon>Metazoa</taxon>
        <taxon>Ecdysozoa</taxon>
        <taxon>Arthropoda</taxon>
        <taxon>Hexapoda</taxon>
        <taxon>Collembola</taxon>
        <taxon>Symphypleona</taxon>
        <taxon>Sminthuridae</taxon>
        <taxon>Allacma</taxon>
    </lineage>
</organism>
<evidence type="ECO:0000256" key="3">
    <source>
        <dbReference type="ARBA" id="ARBA00022737"/>
    </source>
</evidence>
<accession>A0A8J2NL43</accession>
<evidence type="ECO:0000256" key="5">
    <source>
        <dbReference type="PROSITE-ProRule" id="PRU00282"/>
    </source>
</evidence>
<dbReference type="Proteomes" id="UP000708208">
    <property type="component" value="Unassembled WGS sequence"/>
</dbReference>
<keyword evidence="5 6" id="KW-0812">Transmembrane</keyword>
<feature type="repeat" description="Solcar" evidence="5">
    <location>
        <begin position="1"/>
        <end position="66"/>
    </location>
</feature>
<dbReference type="GO" id="GO:0016020">
    <property type="term" value="C:membrane"/>
    <property type="evidence" value="ECO:0007669"/>
    <property type="project" value="UniProtKB-UniRule"/>
</dbReference>
<dbReference type="AlphaFoldDB" id="A0A8J2NL43"/>
<proteinExistence type="inferred from homology"/>
<evidence type="ECO:0000256" key="2">
    <source>
        <dbReference type="ARBA" id="ARBA00022448"/>
    </source>
</evidence>
<dbReference type="PANTHER" id="PTHR45667">
    <property type="entry name" value="S-ADENOSYLMETHIONINE MITOCHONDRIAL CARRIER PROTEIN"/>
    <property type="match status" value="1"/>
</dbReference>
<keyword evidence="3" id="KW-0677">Repeat</keyword>
<comment type="similarity">
    <text evidence="1 6">Belongs to the mitochondrial carrier (TC 2.A.29) family.</text>
</comment>
<dbReference type="InterPro" id="IPR018108">
    <property type="entry name" value="MCP_transmembrane"/>
</dbReference>
<comment type="caution">
    <text evidence="7">The sequence shown here is derived from an EMBL/GenBank/DDBJ whole genome shotgun (WGS) entry which is preliminary data.</text>
</comment>
<keyword evidence="8" id="KW-1185">Reference proteome</keyword>
<evidence type="ECO:0000256" key="1">
    <source>
        <dbReference type="ARBA" id="ARBA00006375"/>
    </source>
</evidence>